<feature type="domain" description="RecF/RecN/SMC N-terminal" evidence="4">
    <location>
        <begin position="22"/>
        <end position="730"/>
    </location>
</feature>
<dbReference type="Pfam" id="PF02463">
    <property type="entry name" value="SMC_N"/>
    <property type="match status" value="1"/>
</dbReference>
<sequence>MNRPGILIWAHFWCMIGGSYMYLKRLEILGFKSFANKTVLDFQSGVTGIVGPNGSGKSNVIDALRWILGESSSKSMRADKAENLIFSGTDKKTRSSMAQVSVVFDNSKHFFPVDYEEVSIRRKLTRDGSSQYFINESEVRLKDVVNFFSQARLGTKGFTIINQGSSDLFIRVSPKDRRVMMEEILGLRQYQIKRHDAENKLAATANNLDKARALIDELMPHLRFLRRQVKKWQKYDGLVKELREAEDEYFSGRLYEINSSGQEIEPKITSLAEDMKAAKDNLNKQEEALKEVEKNKPQKSSDTSEAEKEINDLEDKRLEIARDLARIEAELEFAKRQTAQGGGASYDEVLDLLKEARKLLGEIGKEADIENLLVRISKLTKEIDTSLNTEDREDKIPNQKLLDRQEKLNQALREIRTQIEARKKVISQKDDALYSFTDKFKAAFSKVEEAKINLSRLENEKERLNLEKDRAKMQIEDLKSYLEESERGIEDFQSKKIDGFSAERSRHRLIQVRSELSSIGEIDQEMVKEADETEKRYENLSTQAEDLEKATGDLKQLIKELKKKLHNEFDESLKKVNKEFAHYFSTMFGGGTAKLKLAELVRNVSNEENEEGEEGKEGVETEEAGFEEQGLDIQLSIPRKNVRGLDMLSGGERSLVSIAVLFALISVSPPPFLVLDEVDAALDENNTKRFASLIKEFCKHTQFVIVTHNRATMGEADVLYGVTMGQDGTSRILSLKLEEAKEVVK</sequence>
<name>A0A2H0URY0_9BACT</name>
<dbReference type="SUPFAM" id="SSF52540">
    <property type="entry name" value="P-loop containing nucleoside triphosphate hydrolases"/>
    <property type="match status" value="1"/>
</dbReference>
<evidence type="ECO:0000313" key="5">
    <source>
        <dbReference type="EMBL" id="PIR88416.1"/>
    </source>
</evidence>
<evidence type="ECO:0000259" key="4">
    <source>
        <dbReference type="Pfam" id="PF02463"/>
    </source>
</evidence>
<keyword evidence="3" id="KW-0812">Transmembrane</keyword>
<evidence type="ECO:0000256" key="1">
    <source>
        <dbReference type="SAM" id="Coils"/>
    </source>
</evidence>
<dbReference type="Gene3D" id="3.40.50.300">
    <property type="entry name" value="P-loop containing nucleotide triphosphate hydrolases"/>
    <property type="match status" value="2"/>
</dbReference>
<feature type="coiled-coil region" evidence="1">
    <location>
        <begin position="187"/>
        <end position="214"/>
    </location>
</feature>
<dbReference type="InterPro" id="IPR027417">
    <property type="entry name" value="P-loop_NTPase"/>
</dbReference>
<keyword evidence="1" id="KW-0175">Coiled coil</keyword>
<feature type="transmembrane region" description="Helical" evidence="3">
    <location>
        <begin position="6"/>
        <end position="23"/>
    </location>
</feature>
<feature type="coiled-coil region" evidence="1">
    <location>
        <begin position="398"/>
        <end position="495"/>
    </location>
</feature>
<evidence type="ECO:0000256" key="2">
    <source>
        <dbReference type="SAM" id="MobiDB-lite"/>
    </source>
</evidence>
<accession>A0A2H0URY0</accession>
<feature type="region of interest" description="Disordered" evidence="2">
    <location>
        <begin position="289"/>
        <end position="310"/>
    </location>
</feature>
<keyword evidence="3" id="KW-1133">Transmembrane helix</keyword>
<dbReference type="AlphaFoldDB" id="A0A2H0URY0"/>
<dbReference type="EMBL" id="PFBB01000025">
    <property type="protein sequence ID" value="PIR88416.1"/>
    <property type="molecule type" value="Genomic_DNA"/>
</dbReference>
<comment type="caution">
    <text evidence="5">The sequence shown here is derived from an EMBL/GenBank/DDBJ whole genome shotgun (WGS) entry which is preliminary data.</text>
</comment>
<dbReference type="Proteomes" id="UP000229615">
    <property type="component" value="Unassembled WGS sequence"/>
</dbReference>
<reference evidence="6" key="1">
    <citation type="submission" date="2017-09" db="EMBL/GenBank/DDBJ databases">
        <title>Depth-based differentiation of microbial function through sediment-hosted aquifers and enrichment of novel symbionts in the deep terrestrial subsurface.</title>
        <authorList>
            <person name="Probst A.J."/>
            <person name="Ladd B."/>
            <person name="Jarett J.K."/>
            <person name="Geller-Mcgrath D.E."/>
            <person name="Sieber C.M.K."/>
            <person name="Emerson J.B."/>
            <person name="Anantharaman K."/>
            <person name="Thomas B.C."/>
            <person name="Malmstrom R."/>
            <person name="Stieglmeier M."/>
            <person name="Klingl A."/>
            <person name="Woyke T."/>
            <person name="Ryan C.M."/>
            <person name="Banfield J.F."/>
        </authorList>
    </citation>
    <scope>NUCLEOTIDE SEQUENCE [LARGE SCALE GENOMIC DNA]</scope>
</reference>
<evidence type="ECO:0000313" key="6">
    <source>
        <dbReference type="Proteomes" id="UP000229615"/>
    </source>
</evidence>
<proteinExistence type="predicted"/>
<dbReference type="InterPro" id="IPR003395">
    <property type="entry name" value="RecF/RecN/SMC_N"/>
</dbReference>
<organism evidence="5 6">
    <name type="scientific">Candidatus Harrisonbacteria bacterium CG10_big_fil_rev_8_21_14_0_10_44_23</name>
    <dbReference type="NCBI Taxonomy" id="1974585"/>
    <lineage>
        <taxon>Bacteria</taxon>
        <taxon>Candidatus Harrisoniibacteriota</taxon>
    </lineage>
</organism>
<keyword evidence="3" id="KW-0472">Membrane</keyword>
<protein>
    <recommendedName>
        <fullName evidence="4">RecF/RecN/SMC N-terminal domain-containing protein</fullName>
    </recommendedName>
</protein>
<dbReference type="PANTHER" id="PTHR43977">
    <property type="entry name" value="STRUCTURAL MAINTENANCE OF CHROMOSOMES PROTEIN 3"/>
    <property type="match status" value="1"/>
</dbReference>
<feature type="coiled-coil region" evidence="1">
    <location>
        <begin position="523"/>
        <end position="567"/>
    </location>
</feature>
<evidence type="ECO:0000256" key="3">
    <source>
        <dbReference type="SAM" id="Phobius"/>
    </source>
</evidence>
<gene>
    <name evidence="5" type="ORF">COU09_02470</name>
</gene>